<keyword evidence="2" id="KW-1185">Reference proteome</keyword>
<dbReference type="Proteomes" id="UP000509579">
    <property type="component" value="Chromosome"/>
</dbReference>
<dbReference type="Gene3D" id="1.10.1660.10">
    <property type="match status" value="1"/>
</dbReference>
<dbReference type="EMBL" id="CP054840">
    <property type="protein sequence ID" value="QKV52709.1"/>
    <property type="molecule type" value="Genomic_DNA"/>
</dbReference>
<evidence type="ECO:0000313" key="2">
    <source>
        <dbReference type="Proteomes" id="UP000509579"/>
    </source>
</evidence>
<accession>A0A6N1X024</accession>
<evidence type="ECO:0000313" key="1">
    <source>
        <dbReference type="EMBL" id="QKV52709.1"/>
    </source>
</evidence>
<reference evidence="1 2" key="1">
    <citation type="submission" date="2020-06" db="EMBL/GenBank/DDBJ databases">
        <title>Acidovorax antarctica sp. nov., isolated from Corinth ice sheet soil, Antarctic Fields Peninsula.</title>
        <authorList>
            <person name="Xu Q."/>
            <person name="Peng F."/>
        </authorList>
    </citation>
    <scope>NUCLEOTIDE SEQUENCE [LARGE SCALE GENOMIC DNA]</scope>
    <source>
        <strain evidence="1 2">16-35-5</strain>
    </source>
</reference>
<proteinExistence type="predicted"/>
<dbReference type="KEGG" id="aant:HUK68_07260"/>
<name>A0A6N1X024_9BURK</name>
<organism evidence="1 2">
    <name type="scientific">Comamonas antarctica</name>
    <dbReference type="NCBI Taxonomy" id="2743470"/>
    <lineage>
        <taxon>Bacteria</taxon>
        <taxon>Pseudomonadati</taxon>
        <taxon>Pseudomonadota</taxon>
        <taxon>Betaproteobacteria</taxon>
        <taxon>Burkholderiales</taxon>
        <taxon>Comamonadaceae</taxon>
        <taxon>Comamonas</taxon>
    </lineage>
</organism>
<protein>
    <submittedName>
        <fullName evidence="1">MerR family transcriptional regulator</fullName>
    </submittedName>
</protein>
<sequence>MTSAPSPFFTPCEVLDSAALDLAELAHACRQPKEWVVQRVREDVLQIDTDAGTGNAGWRFSSRMLLRARRIAHLEDAYDADPQLAALAADLMEEVAALRQLLGQRGPHSP</sequence>
<gene>
    <name evidence="1" type="ORF">HUK68_07260</name>
</gene>
<dbReference type="RefSeq" id="WP_175503587.1">
    <property type="nucleotide sequence ID" value="NZ_CP054840.1"/>
</dbReference>
<dbReference type="AlphaFoldDB" id="A0A6N1X024"/>